<feature type="domain" description="C-type lectin" evidence="13">
    <location>
        <begin position="381"/>
        <end position="497"/>
    </location>
</feature>
<evidence type="ECO:0000259" key="12">
    <source>
        <dbReference type="PROSITE" id="PS50026"/>
    </source>
</evidence>
<keyword evidence="10" id="KW-0325">Glycoprotein</keyword>
<dbReference type="InterPro" id="IPR000742">
    <property type="entry name" value="EGF"/>
</dbReference>
<gene>
    <name evidence="15" type="primary">Fgl2</name>
    <name evidence="15" type="ORF">AWC38_SpisGene23623</name>
</gene>
<evidence type="ECO:0000256" key="10">
    <source>
        <dbReference type="ARBA" id="ARBA00023180"/>
    </source>
</evidence>
<evidence type="ECO:0000256" key="11">
    <source>
        <dbReference type="PROSITE-ProRule" id="PRU00076"/>
    </source>
</evidence>
<dbReference type="InterPro" id="IPR018378">
    <property type="entry name" value="C-type_lectin_CS"/>
</dbReference>
<keyword evidence="7" id="KW-1133">Transmembrane helix</keyword>
<dbReference type="InterPro" id="IPR000152">
    <property type="entry name" value="EGF-type_Asp/Asn_hydroxyl_site"/>
</dbReference>
<proteinExistence type="predicted"/>
<dbReference type="InterPro" id="IPR014716">
    <property type="entry name" value="Fibrinogen_a/b/g_C_1"/>
</dbReference>
<dbReference type="FunFam" id="2.10.25.10:FF:000038">
    <property type="entry name" value="Fibrillin 2"/>
    <property type="match status" value="1"/>
</dbReference>
<keyword evidence="2 11" id="KW-0245">EGF-like domain</keyword>
<dbReference type="InterPro" id="IPR018097">
    <property type="entry name" value="EGF_Ca-bd_CS"/>
</dbReference>
<dbReference type="PROSITE" id="PS01186">
    <property type="entry name" value="EGF_2"/>
    <property type="match status" value="2"/>
</dbReference>
<feature type="domain" description="Fibrinogen C-terminal" evidence="14">
    <location>
        <begin position="536"/>
        <end position="667"/>
    </location>
</feature>
<feature type="domain" description="Fibrinogen C-terminal" evidence="14">
    <location>
        <begin position="209"/>
        <end position="265"/>
    </location>
</feature>
<dbReference type="CDD" id="cd00054">
    <property type="entry name" value="EGF_CA"/>
    <property type="match status" value="2"/>
</dbReference>
<dbReference type="PROSITE" id="PS00615">
    <property type="entry name" value="C_TYPE_LECTIN_1"/>
    <property type="match status" value="1"/>
</dbReference>
<dbReference type="Gene3D" id="2.10.25.10">
    <property type="entry name" value="Laminin"/>
    <property type="match status" value="2"/>
</dbReference>
<keyword evidence="5" id="KW-0677">Repeat</keyword>
<dbReference type="SUPFAM" id="SSF56496">
    <property type="entry name" value="Fibrinogen C-terminal domain-like"/>
    <property type="match status" value="2"/>
</dbReference>
<evidence type="ECO:0000256" key="5">
    <source>
        <dbReference type="ARBA" id="ARBA00022737"/>
    </source>
</evidence>
<dbReference type="GO" id="GO:0005509">
    <property type="term" value="F:calcium ion binding"/>
    <property type="evidence" value="ECO:0007669"/>
    <property type="project" value="InterPro"/>
</dbReference>
<dbReference type="Proteomes" id="UP000225706">
    <property type="component" value="Unassembled WGS sequence"/>
</dbReference>
<dbReference type="GO" id="GO:0005615">
    <property type="term" value="C:extracellular space"/>
    <property type="evidence" value="ECO:0007669"/>
    <property type="project" value="TreeGrafter"/>
</dbReference>
<evidence type="ECO:0000256" key="1">
    <source>
        <dbReference type="ARBA" id="ARBA00004479"/>
    </source>
</evidence>
<keyword evidence="6" id="KW-0106">Calcium</keyword>
<dbReference type="InterPro" id="IPR050373">
    <property type="entry name" value="Fibrinogen_C-term_domain"/>
</dbReference>
<dbReference type="GO" id="GO:0048731">
    <property type="term" value="P:system development"/>
    <property type="evidence" value="ECO:0007669"/>
    <property type="project" value="UniProtKB-ARBA"/>
</dbReference>
<evidence type="ECO:0000259" key="13">
    <source>
        <dbReference type="PROSITE" id="PS50041"/>
    </source>
</evidence>
<keyword evidence="9" id="KW-1015">Disulfide bond</keyword>
<feature type="domain" description="EGF-like" evidence="12">
    <location>
        <begin position="499"/>
        <end position="540"/>
    </location>
</feature>
<dbReference type="GO" id="GO:0048513">
    <property type="term" value="P:animal organ development"/>
    <property type="evidence" value="ECO:0007669"/>
    <property type="project" value="UniProtKB-ARBA"/>
</dbReference>
<accession>A0A2B4R7G3</accession>
<evidence type="ECO:0000256" key="2">
    <source>
        <dbReference type="ARBA" id="ARBA00022536"/>
    </source>
</evidence>
<dbReference type="Pfam" id="PF00059">
    <property type="entry name" value="Lectin_C"/>
    <property type="match status" value="1"/>
</dbReference>
<keyword evidence="8" id="KW-0472">Membrane</keyword>
<evidence type="ECO:0000256" key="4">
    <source>
        <dbReference type="ARBA" id="ARBA00022729"/>
    </source>
</evidence>
<dbReference type="PROSITE" id="PS50026">
    <property type="entry name" value="EGF_3"/>
    <property type="match status" value="2"/>
</dbReference>
<dbReference type="InterPro" id="IPR001881">
    <property type="entry name" value="EGF-like_Ca-bd_dom"/>
</dbReference>
<sequence length="685" mass="76796">MFQRADSRSVSYKVARALENWMAYEHYPLAWEAKEASTVKFSENEMPSTRDSYALYKNVTFSSPFYSAPVVLTTVINSDGSNAEGACSVKGPLITWLEKGRQQFRNIPSWAEDQCEVIKFKPFIFYPDQKVYIQLTVNHVNYSDSNTVHEATTPWVESVNSTQFTACVTRADIDECGSALFSCHAKARCVNSPGSYSCNCLPGYTGDGKINCTLAKNCAELYIYGLRTSGVYTIDPDGSGAFDVYCDQTSAGGGWTVFQKRLDGSNWLAFKSLHRPLFSEHSDVNFQNNLSPSEIYNFAFCKDVNFKRSYKKSPTVLVTAKHSAKGGNSAAECNGIASWIEFIIPSRFRICVKELFIQRFDPLTVSYAVLSDICEEEWVYFNGYCYRKVSSCDSWTNSQNTCATLGANLPSIHTQEENVYVQSLHDGEHSWLGLSDMTSEGTFVWSDGTPYDFHYWAEHQPNNFRDEDCVHTLGFLRDHQYKWNDVNCSDCHRFTCKRDIDECSSGSFSCHAKAQCVNTPGFYTCKCSAGYLGDGKLNCKRASNCAELYKSGSTTSGVYTIYPDGSGAFDVYCDQTTAGGGWTVFQKRMDGSVDFYRGWTDYKNGFGNLNGEFWLGLDKVHLLTKTKNKLRVDLMDTAGNTAYAEYDMFAVTSESTKYKISAGNYSGGRYVMRNIVSDESSIARC</sequence>
<comment type="caution">
    <text evidence="15">The sequence shown here is derived from an EMBL/GenBank/DDBJ whole genome shotgun (WGS) entry which is preliminary data.</text>
</comment>
<comment type="subcellular location">
    <subcellularLocation>
        <location evidence="1">Membrane</location>
        <topology evidence="1">Single-pass type I membrane protein</topology>
    </subcellularLocation>
</comment>
<evidence type="ECO:0000256" key="3">
    <source>
        <dbReference type="ARBA" id="ARBA00022692"/>
    </source>
</evidence>
<keyword evidence="16" id="KW-1185">Reference proteome</keyword>
<protein>
    <submittedName>
        <fullName evidence="15">Fibroleukin</fullName>
    </submittedName>
</protein>
<dbReference type="Gene3D" id="3.10.100.10">
    <property type="entry name" value="Mannose-Binding Protein A, subunit A"/>
    <property type="match status" value="1"/>
</dbReference>
<dbReference type="SMART" id="SM00034">
    <property type="entry name" value="CLECT"/>
    <property type="match status" value="1"/>
</dbReference>
<evidence type="ECO:0000256" key="6">
    <source>
        <dbReference type="ARBA" id="ARBA00022837"/>
    </source>
</evidence>
<dbReference type="SMART" id="SM00179">
    <property type="entry name" value="EGF_CA"/>
    <property type="match status" value="2"/>
</dbReference>
<dbReference type="InterPro" id="IPR036056">
    <property type="entry name" value="Fibrinogen-like_C"/>
</dbReference>
<dbReference type="InterPro" id="IPR049883">
    <property type="entry name" value="NOTCH1_EGF-like"/>
</dbReference>
<feature type="domain" description="EGF-like" evidence="12">
    <location>
        <begin position="172"/>
        <end position="213"/>
    </location>
</feature>
<dbReference type="FunFam" id="2.10.25.10:FF:000202">
    <property type="entry name" value="Multiple epidermal growth factor-like domains 8"/>
    <property type="match status" value="1"/>
</dbReference>
<dbReference type="GO" id="GO:0016020">
    <property type="term" value="C:membrane"/>
    <property type="evidence" value="ECO:0007669"/>
    <property type="project" value="UniProtKB-SubCell"/>
</dbReference>
<reference evidence="16" key="1">
    <citation type="journal article" date="2017" name="bioRxiv">
        <title>Comparative analysis of the genomes of Stylophora pistillata and Acropora digitifera provides evidence for extensive differences between species of corals.</title>
        <authorList>
            <person name="Voolstra C.R."/>
            <person name="Li Y."/>
            <person name="Liew Y.J."/>
            <person name="Baumgarten S."/>
            <person name="Zoccola D."/>
            <person name="Flot J.-F."/>
            <person name="Tambutte S."/>
            <person name="Allemand D."/>
            <person name="Aranda M."/>
        </authorList>
    </citation>
    <scope>NUCLEOTIDE SEQUENCE [LARGE SCALE GENOMIC DNA]</scope>
</reference>
<dbReference type="InterPro" id="IPR016186">
    <property type="entry name" value="C-type_lectin-like/link_sf"/>
</dbReference>
<dbReference type="SMART" id="SM00181">
    <property type="entry name" value="EGF"/>
    <property type="match status" value="2"/>
</dbReference>
<dbReference type="PROSITE" id="PS01187">
    <property type="entry name" value="EGF_CA"/>
    <property type="match status" value="2"/>
</dbReference>
<evidence type="ECO:0000256" key="8">
    <source>
        <dbReference type="ARBA" id="ARBA00023136"/>
    </source>
</evidence>
<dbReference type="PROSITE" id="PS51406">
    <property type="entry name" value="FIBRINOGEN_C_2"/>
    <property type="match status" value="2"/>
</dbReference>
<dbReference type="EMBL" id="LSMT01001376">
    <property type="protein sequence ID" value="PFX12420.1"/>
    <property type="molecule type" value="Genomic_DNA"/>
</dbReference>
<dbReference type="PROSITE" id="PS50041">
    <property type="entry name" value="C_TYPE_LECTIN_2"/>
    <property type="match status" value="1"/>
</dbReference>
<dbReference type="Pfam" id="PF07645">
    <property type="entry name" value="EGF_CA"/>
    <property type="match status" value="2"/>
</dbReference>
<dbReference type="SUPFAM" id="SSF57196">
    <property type="entry name" value="EGF/Laminin"/>
    <property type="match status" value="2"/>
</dbReference>
<comment type="caution">
    <text evidence="11">Lacks conserved residue(s) required for the propagation of feature annotation.</text>
</comment>
<name>A0A2B4R7G3_STYPI</name>
<dbReference type="AlphaFoldDB" id="A0A2B4R7G3"/>
<evidence type="ECO:0000256" key="9">
    <source>
        <dbReference type="ARBA" id="ARBA00023157"/>
    </source>
</evidence>
<evidence type="ECO:0000259" key="14">
    <source>
        <dbReference type="PROSITE" id="PS51406"/>
    </source>
</evidence>
<dbReference type="InterPro" id="IPR002181">
    <property type="entry name" value="Fibrinogen_a/b/g_C_dom"/>
</dbReference>
<dbReference type="CDD" id="cd00087">
    <property type="entry name" value="FReD"/>
    <property type="match status" value="1"/>
</dbReference>
<dbReference type="NCBIfam" id="NF040941">
    <property type="entry name" value="GGGWT_bact"/>
    <property type="match status" value="2"/>
</dbReference>
<dbReference type="InterPro" id="IPR001304">
    <property type="entry name" value="C-type_lectin-like"/>
</dbReference>
<dbReference type="PROSITE" id="PS00010">
    <property type="entry name" value="ASX_HYDROXYL"/>
    <property type="match status" value="2"/>
</dbReference>
<dbReference type="SMART" id="SM00186">
    <property type="entry name" value="FBG"/>
    <property type="match status" value="1"/>
</dbReference>
<keyword evidence="3" id="KW-0812">Transmembrane</keyword>
<dbReference type="Gene3D" id="3.90.215.10">
    <property type="entry name" value="Gamma Fibrinogen, chain A, domain 1"/>
    <property type="match status" value="2"/>
</dbReference>
<dbReference type="PANTHER" id="PTHR19143">
    <property type="entry name" value="FIBRINOGEN/TENASCIN/ANGIOPOEITIN"/>
    <property type="match status" value="1"/>
</dbReference>
<evidence type="ECO:0000313" key="15">
    <source>
        <dbReference type="EMBL" id="PFX12420.1"/>
    </source>
</evidence>
<keyword evidence="4" id="KW-0732">Signal</keyword>
<dbReference type="InterPro" id="IPR016187">
    <property type="entry name" value="CTDL_fold"/>
</dbReference>
<evidence type="ECO:0000313" key="16">
    <source>
        <dbReference type="Proteomes" id="UP000225706"/>
    </source>
</evidence>
<dbReference type="Pfam" id="PF00147">
    <property type="entry name" value="Fibrinogen_C"/>
    <property type="match status" value="2"/>
</dbReference>
<evidence type="ECO:0000256" key="7">
    <source>
        <dbReference type="ARBA" id="ARBA00022989"/>
    </source>
</evidence>
<dbReference type="SUPFAM" id="SSF56436">
    <property type="entry name" value="C-type lectin-like"/>
    <property type="match status" value="1"/>
</dbReference>
<dbReference type="OrthoDB" id="418245at2759"/>
<organism evidence="15 16">
    <name type="scientific">Stylophora pistillata</name>
    <name type="common">Smooth cauliflower coral</name>
    <dbReference type="NCBI Taxonomy" id="50429"/>
    <lineage>
        <taxon>Eukaryota</taxon>
        <taxon>Metazoa</taxon>
        <taxon>Cnidaria</taxon>
        <taxon>Anthozoa</taxon>
        <taxon>Hexacorallia</taxon>
        <taxon>Scleractinia</taxon>
        <taxon>Astrocoeniina</taxon>
        <taxon>Pocilloporidae</taxon>
        <taxon>Stylophora</taxon>
    </lineage>
</organism>